<accession>A0ABY7PRA6</accession>
<dbReference type="PANTHER" id="PTHR45947">
    <property type="entry name" value="SULFOQUINOVOSYL TRANSFERASE SQD2"/>
    <property type="match status" value="1"/>
</dbReference>
<reference evidence="3 4" key="1">
    <citation type="journal article" date="2011" name="Int. J. Syst. Evol. Microbiol.">
        <title>Hymenobacter yonginensis sp. nov., isolated from a mesotrophic artificial lake.</title>
        <authorList>
            <person name="Joung Y."/>
            <person name="Cho S.H."/>
            <person name="Kim H."/>
            <person name="Kim S.B."/>
            <person name="Joh K."/>
        </authorList>
    </citation>
    <scope>NUCLEOTIDE SEQUENCE [LARGE SCALE GENOMIC DNA]</scope>
    <source>
        <strain evidence="3 4">KCTC 22745</strain>
    </source>
</reference>
<proteinExistence type="predicted"/>
<keyword evidence="3" id="KW-0328">Glycosyltransferase</keyword>
<dbReference type="InterPro" id="IPR050194">
    <property type="entry name" value="Glycosyltransferase_grp1"/>
</dbReference>
<dbReference type="GO" id="GO:0016757">
    <property type="term" value="F:glycosyltransferase activity"/>
    <property type="evidence" value="ECO:0007669"/>
    <property type="project" value="UniProtKB-KW"/>
</dbReference>
<protein>
    <submittedName>
        <fullName evidence="3">Glycosyltransferase</fullName>
        <ecNumber evidence="3">2.4.-.-</ecNumber>
    </submittedName>
</protein>
<dbReference type="RefSeq" id="WP_270127973.1">
    <property type="nucleotide sequence ID" value="NZ_CP115396.1"/>
</dbReference>
<organism evidence="3 4">
    <name type="scientific">Hymenobacter yonginensis</name>
    <dbReference type="NCBI Taxonomy" id="748197"/>
    <lineage>
        <taxon>Bacteria</taxon>
        <taxon>Pseudomonadati</taxon>
        <taxon>Bacteroidota</taxon>
        <taxon>Cytophagia</taxon>
        <taxon>Cytophagales</taxon>
        <taxon>Hymenobacteraceae</taxon>
        <taxon>Hymenobacter</taxon>
    </lineage>
</organism>
<dbReference type="InterPro" id="IPR028098">
    <property type="entry name" value="Glyco_trans_4-like_N"/>
</dbReference>
<dbReference type="PANTHER" id="PTHR45947:SF13">
    <property type="entry name" value="TRANSFERASE"/>
    <property type="match status" value="1"/>
</dbReference>
<dbReference type="EMBL" id="CP115396">
    <property type="protein sequence ID" value="WBO85369.1"/>
    <property type="molecule type" value="Genomic_DNA"/>
</dbReference>
<dbReference type="Gene3D" id="3.40.50.2000">
    <property type="entry name" value="Glycogen Phosphorylase B"/>
    <property type="match status" value="2"/>
</dbReference>
<dbReference type="EC" id="2.4.-.-" evidence="3"/>
<dbReference type="Pfam" id="PF13579">
    <property type="entry name" value="Glyco_trans_4_4"/>
    <property type="match status" value="1"/>
</dbReference>
<sequence>MLRILLLHNYYQQPGGEDAVFRAERDLLRAHGHPVETLEFHNQELGTGIWAKLKAGLFGFYNPASARRLRQAIEDFQPDILHIHNLFPVASPAVLWAARQAGVPVVMTLHNYRLICPGALLYADGQVYEKSVHQLFPWDAVRRGLYRNSRLQTAAVAAQTGLHKLLGTWQTGVARYLVLTEFARRRILDSSLRLRAEQVAYKPNFIADPGAPQPDSQRAGHLLFVGRLSPEKGLQTLLTAAATHALPLVVVGDGPLRAAVEACASTTPSVRYQGPADGTGVAAAMRHCRALVMPSECVEGMPMVVLEAFASGTPVLASRRGGPGEMVKPGVNGLLFEPGDPEGLAQAAQALLADEALAARLGTAGRASYETLYTPAVNYAWLLALYQAAVAEARDKLPAVAKPMQYEHA</sequence>
<feature type="domain" description="Glycosyltransferase subfamily 4-like N-terminal" evidence="2">
    <location>
        <begin position="52"/>
        <end position="149"/>
    </location>
</feature>
<evidence type="ECO:0000259" key="1">
    <source>
        <dbReference type="Pfam" id="PF00534"/>
    </source>
</evidence>
<gene>
    <name evidence="3" type="ORF">O9Z63_03800</name>
</gene>
<evidence type="ECO:0000313" key="3">
    <source>
        <dbReference type="EMBL" id="WBO85369.1"/>
    </source>
</evidence>
<dbReference type="Proteomes" id="UP001211872">
    <property type="component" value="Chromosome"/>
</dbReference>
<name>A0ABY7PRA6_9BACT</name>
<evidence type="ECO:0000313" key="4">
    <source>
        <dbReference type="Proteomes" id="UP001211872"/>
    </source>
</evidence>
<dbReference type="InterPro" id="IPR001296">
    <property type="entry name" value="Glyco_trans_1"/>
</dbReference>
<dbReference type="SUPFAM" id="SSF53756">
    <property type="entry name" value="UDP-Glycosyltransferase/glycogen phosphorylase"/>
    <property type="match status" value="1"/>
</dbReference>
<keyword evidence="3" id="KW-0808">Transferase</keyword>
<evidence type="ECO:0000259" key="2">
    <source>
        <dbReference type="Pfam" id="PF13579"/>
    </source>
</evidence>
<dbReference type="Pfam" id="PF00534">
    <property type="entry name" value="Glycos_transf_1"/>
    <property type="match status" value="1"/>
</dbReference>
<keyword evidence="4" id="KW-1185">Reference proteome</keyword>
<feature type="domain" description="Glycosyl transferase family 1" evidence="1">
    <location>
        <begin position="222"/>
        <end position="366"/>
    </location>
</feature>